<evidence type="ECO:0000313" key="2">
    <source>
        <dbReference type="EMBL" id="PLW42352.1"/>
    </source>
</evidence>
<protein>
    <submittedName>
        <fullName evidence="2">Uncharacterized protein</fullName>
    </submittedName>
</protein>
<organism evidence="2 3">
    <name type="scientific">Puccinia coronata f. sp. avenae</name>
    <dbReference type="NCBI Taxonomy" id="200324"/>
    <lineage>
        <taxon>Eukaryota</taxon>
        <taxon>Fungi</taxon>
        <taxon>Dikarya</taxon>
        <taxon>Basidiomycota</taxon>
        <taxon>Pucciniomycotina</taxon>
        <taxon>Pucciniomycetes</taxon>
        <taxon>Pucciniales</taxon>
        <taxon>Pucciniaceae</taxon>
        <taxon>Puccinia</taxon>
    </lineage>
</organism>
<feature type="region of interest" description="Disordered" evidence="1">
    <location>
        <begin position="1"/>
        <end position="24"/>
    </location>
</feature>
<dbReference type="Proteomes" id="UP000235392">
    <property type="component" value="Unassembled WGS sequence"/>
</dbReference>
<name>A0A2N5UX92_9BASI</name>
<comment type="caution">
    <text evidence="2">The sequence shown here is derived from an EMBL/GenBank/DDBJ whole genome shotgun (WGS) entry which is preliminary data.</text>
</comment>
<sequence length="124" mass="13597">MPLPSQKLNIKKPSTSVKPSRQNNAAHTHALVIPQNHDGVVISGFALSKKPGDLIQTKEALCTHIRVLWGLHPRQIPPPAPLGETLCKFYHQFETVKQIKDLAENICSATAIIPPNEVQALKDA</sequence>
<gene>
    <name evidence="2" type="ORF">PCASD_06388</name>
</gene>
<dbReference type="EMBL" id="PGCI01000079">
    <property type="protein sequence ID" value="PLW42352.1"/>
    <property type="molecule type" value="Genomic_DNA"/>
</dbReference>
<reference evidence="2 3" key="1">
    <citation type="submission" date="2017-11" db="EMBL/GenBank/DDBJ databases">
        <title>De novo assembly and phasing of dikaryotic genomes from two isolates of Puccinia coronata f. sp. avenae, the causal agent of oat crown rust.</title>
        <authorList>
            <person name="Miller M.E."/>
            <person name="Zhang Y."/>
            <person name="Omidvar V."/>
            <person name="Sperschneider J."/>
            <person name="Schwessinger B."/>
            <person name="Raley C."/>
            <person name="Palmer J.M."/>
            <person name="Garnica D."/>
            <person name="Upadhyaya N."/>
            <person name="Rathjen J."/>
            <person name="Taylor J.M."/>
            <person name="Park R.F."/>
            <person name="Dodds P.N."/>
            <person name="Hirsch C.D."/>
            <person name="Kianian S.F."/>
            <person name="Figueroa M."/>
        </authorList>
    </citation>
    <scope>NUCLEOTIDE SEQUENCE [LARGE SCALE GENOMIC DNA]</scope>
    <source>
        <strain evidence="2">12SD80</strain>
    </source>
</reference>
<dbReference type="AlphaFoldDB" id="A0A2N5UX92"/>
<accession>A0A2N5UX92</accession>
<evidence type="ECO:0000256" key="1">
    <source>
        <dbReference type="SAM" id="MobiDB-lite"/>
    </source>
</evidence>
<evidence type="ECO:0000313" key="3">
    <source>
        <dbReference type="Proteomes" id="UP000235392"/>
    </source>
</evidence>
<proteinExistence type="predicted"/>